<organism evidence="2 3">
    <name type="scientific">Acanthosepion pharaonis</name>
    <name type="common">Pharaoh cuttlefish</name>
    <name type="synonym">Sepia pharaonis</name>
    <dbReference type="NCBI Taxonomy" id="158019"/>
    <lineage>
        <taxon>Eukaryota</taxon>
        <taxon>Metazoa</taxon>
        <taxon>Spiralia</taxon>
        <taxon>Lophotrochozoa</taxon>
        <taxon>Mollusca</taxon>
        <taxon>Cephalopoda</taxon>
        <taxon>Coleoidea</taxon>
        <taxon>Decapodiformes</taxon>
        <taxon>Sepiida</taxon>
        <taxon>Sepiina</taxon>
        <taxon>Sepiidae</taxon>
        <taxon>Acanthosepion</taxon>
    </lineage>
</organism>
<evidence type="ECO:0000313" key="3">
    <source>
        <dbReference type="Proteomes" id="UP000597762"/>
    </source>
</evidence>
<feature type="transmembrane region" description="Helical" evidence="1">
    <location>
        <begin position="76"/>
        <end position="98"/>
    </location>
</feature>
<dbReference type="AlphaFoldDB" id="A0A812AW28"/>
<dbReference type="Proteomes" id="UP000597762">
    <property type="component" value="Unassembled WGS sequence"/>
</dbReference>
<reference evidence="2" key="1">
    <citation type="submission" date="2021-01" db="EMBL/GenBank/DDBJ databases">
        <authorList>
            <person name="Li R."/>
            <person name="Bekaert M."/>
        </authorList>
    </citation>
    <scope>NUCLEOTIDE SEQUENCE</scope>
    <source>
        <strain evidence="2">Farmed</strain>
    </source>
</reference>
<accession>A0A812AW28</accession>
<dbReference type="EMBL" id="CAHIKZ030000258">
    <property type="protein sequence ID" value="CAE1164289.1"/>
    <property type="molecule type" value="Genomic_DNA"/>
</dbReference>
<evidence type="ECO:0000256" key="1">
    <source>
        <dbReference type="SAM" id="Phobius"/>
    </source>
</evidence>
<keyword evidence="1" id="KW-0812">Transmembrane</keyword>
<protein>
    <submittedName>
        <fullName evidence="2">Uncharacterized protein</fullName>
    </submittedName>
</protein>
<gene>
    <name evidence="2" type="ORF">SPHA_7962</name>
</gene>
<keyword evidence="1" id="KW-0472">Membrane</keyword>
<name>A0A812AW28_ACAPH</name>
<keyword evidence="3" id="KW-1185">Reference proteome</keyword>
<sequence length="345" mass="39335">MSSNPHIHLVLFSGNIYSLLLPFSLVLFFVFSLSLALSLSLSLCPLNLSPSFSLFLFLCILFSSFSSFFFNLLHLLLLSYIICFVSHLSFFFSSSFSFSSVRFIISIDVEVILPSFITPPPSTTYSIPILFYSHHLEFPTLSSSICYYLPFPYLFGLARDYFTLLFFSLLFLLSISLSFSDVRRHYPYCFSTTPHTCTYPAIPIFILPKAFSFLLGSAYTNLTVCDCAHFPPNPRLPSPLHSQYNPLIFKQTPIPTFPFPESQSLSLSLSLSLSHFSSQFHLHYSFITLYFPHSSLNTFSNLFSFSLSRFINLFLSFSDVSLLKSIFIISFPLLPPPLIFLQCYP</sequence>
<evidence type="ECO:0000313" key="2">
    <source>
        <dbReference type="EMBL" id="CAE1164289.1"/>
    </source>
</evidence>
<comment type="caution">
    <text evidence="2">The sequence shown here is derived from an EMBL/GenBank/DDBJ whole genome shotgun (WGS) entry which is preliminary data.</text>
</comment>
<proteinExistence type="predicted"/>
<keyword evidence="1" id="KW-1133">Transmembrane helix</keyword>
<feature type="transmembrane region" description="Helical" evidence="1">
    <location>
        <begin position="161"/>
        <end position="179"/>
    </location>
</feature>